<name>A0A8H3GBL6_9AGAM</name>
<evidence type="ECO:0000313" key="3">
    <source>
        <dbReference type="Proteomes" id="UP000663861"/>
    </source>
</evidence>
<dbReference type="SUPFAM" id="SSF50370">
    <property type="entry name" value="Ricin B-like lectins"/>
    <property type="match status" value="1"/>
</dbReference>
<dbReference type="Proteomes" id="UP000663861">
    <property type="component" value="Unassembled WGS sequence"/>
</dbReference>
<protein>
    <recommendedName>
        <fullName evidence="1">Ricin B lectin domain-containing protein</fullName>
    </recommendedName>
</protein>
<dbReference type="InterPro" id="IPR035992">
    <property type="entry name" value="Ricin_B-like_lectins"/>
</dbReference>
<reference evidence="2" key="1">
    <citation type="submission" date="2021-01" db="EMBL/GenBank/DDBJ databases">
        <authorList>
            <person name="Kaushik A."/>
        </authorList>
    </citation>
    <scope>NUCLEOTIDE SEQUENCE</scope>
    <source>
        <strain evidence="2">AG4-RS23</strain>
    </source>
</reference>
<comment type="caution">
    <text evidence="2">The sequence shown here is derived from an EMBL/GenBank/DDBJ whole genome shotgun (WGS) entry which is preliminary data.</text>
</comment>
<evidence type="ECO:0000259" key="1">
    <source>
        <dbReference type="Pfam" id="PF14200"/>
    </source>
</evidence>
<dbReference type="EMBL" id="CAJMWY010000694">
    <property type="protein sequence ID" value="CAE6443932.1"/>
    <property type="molecule type" value="Genomic_DNA"/>
</dbReference>
<accession>A0A8H3GBL6</accession>
<feature type="domain" description="Ricin B lectin" evidence="1">
    <location>
        <begin position="49"/>
        <end position="122"/>
    </location>
</feature>
<dbReference type="PROSITE" id="PS50231">
    <property type="entry name" value="RICIN_B_LECTIN"/>
    <property type="match status" value="1"/>
</dbReference>
<proteinExistence type="predicted"/>
<sequence>MIGEPNGHSWFIRAGTGDERIIHTGSNNVIMEVVKTTNKVQLKLDKSQKNQRWIIEPLRPVLPAIYVIKNVKTGTVMDLEHSTKGEGVKIFGFQPNGGANQKWKIQAGSKAPNVAICSVATDAYAAYPTLEKGENLRSSNKSQEYIISLADKGFHISPVQQPEYVLDMSGAGEANETEICLWIKHDGDHQKWYFEAVEN</sequence>
<dbReference type="Gene3D" id="2.80.10.50">
    <property type="match status" value="1"/>
</dbReference>
<dbReference type="Pfam" id="PF14200">
    <property type="entry name" value="RicinB_lectin_2"/>
    <property type="match status" value="1"/>
</dbReference>
<organism evidence="2 3">
    <name type="scientific">Rhizoctonia solani</name>
    <dbReference type="NCBI Taxonomy" id="456999"/>
    <lineage>
        <taxon>Eukaryota</taxon>
        <taxon>Fungi</taxon>
        <taxon>Dikarya</taxon>
        <taxon>Basidiomycota</taxon>
        <taxon>Agaricomycotina</taxon>
        <taxon>Agaricomycetes</taxon>
        <taxon>Cantharellales</taxon>
        <taxon>Ceratobasidiaceae</taxon>
        <taxon>Rhizoctonia</taxon>
    </lineage>
</organism>
<dbReference type="CDD" id="cd00161">
    <property type="entry name" value="beta-trefoil_Ricin-like"/>
    <property type="match status" value="1"/>
</dbReference>
<dbReference type="InterPro" id="IPR000772">
    <property type="entry name" value="Ricin_B_lectin"/>
</dbReference>
<evidence type="ECO:0000313" key="2">
    <source>
        <dbReference type="EMBL" id="CAE6443932.1"/>
    </source>
</evidence>
<dbReference type="CDD" id="cd23455">
    <property type="entry name" value="beta-trefoil_Ricin_RSA"/>
    <property type="match status" value="1"/>
</dbReference>
<dbReference type="AlphaFoldDB" id="A0A8H3GBL6"/>
<gene>
    <name evidence="2" type="ORF">RDB_LOCUS44616</name>
</gene>